<evidence type="ECO:0000313" key="3">
    <source>
        <dbReference type="EMBL" id="KOO33318.1"/>
    </source>
</evidence>
<dbReference type="InterPro" id="IPR000048">
    <property type="entry name" value="IQ_motif_EF-hand-BS"/>
</dbReference>
<comment type="caution">
    <text evidence="3">The sequence shown here is derived from an EMBL/GenBank/DDBJ whole genome shotgun (WGS) entry which is preliminary data.</text>
</comment>
<dbReference type="PROSITE" id="PS50096">
    <property type="entry name" value="IQ"/>
    <property type="match status" value="2"/>
</dbReference>
<gene>
    <name evidence="3" type="ORF">Ctob_006228</name>
</gene>
<sequence length="1693" mass="187959">MVALSTAELQELFGIERRCEAVALRDECQKLNYVLNRTSEAIDYPMWLPIVLAVPPDSLAPRPYDAQRVQSARGHRYHKRATSAGGSHSARKETRPLTASERLRFMMSGVPPPLPSAEERHEQRAKRRYAHEALVTCQAQHRALLQQHGGDGPPPPTAAHPTAAGPVTGASFVHERLPDTTPIPARPVRSRLPDHAAAAAAEAAKSAVLALVGEREAALGAMRALLPTPKGSVSTRRASLELLADPAAFAQLRADLAILMHEMRRTSAAVCRAIHEWKLTLRSRYVYFATLSEESLGFYVGGVDYMRKMCTDLAFLPAPSSQDPLLLHWFGEQLPWMLAFGQPPGFEPGLSKACDAPIASFDARRAPSAHESVREREHALAQLAAAQKDLLEVGAKHGTLCAPSALPRLARAPASPGADAPTLGQRWQYEAFQALLYGGVLYVPLLRGLPQWFAHRALTDAALTVQHMYRNRLVRKFRRTLLETRDHEAKLKNIAAAKKQLRSAMFLQGMWRRFCLRREVKRRRDAKRLEEKRRKNAHESEAARLVAFRDQRRQEEDAIIKLQRRWKVRLCKKTANNRRKERSLSNSNASTLMAQTHSVALLEKVMARHRAAMSVMASVYSQVCLGYEVKGLERLDERQRSKAWHSTLLKAQARVDTDQYRAEMAARVLLAHSLTKSKEGAPADEPAAVGSLVPPADGARPKTAAAGRSGADMAAAAFGSVTVGGVTTDGRPTSSAPGGSSGGSMPGGSVHGGSSSPALSRGTQPPPSWHGTAGERIATMEEMAEQAMRHGPDGQPRVDVLQAVEDAKAKLSAASFAYERLIAEVEAWEKTVNLIKTIKSKPLSPQGRRVPGQLSLTEEGLLDVPVLRELYDKVQANLEESRRSMRAKVAVAERMASEKKVRSMIGGKQATVSSLLEAAKKSSPPKTSMPAMPTAKNLLLAAAGKAVSPTRALSPEAFESTPKESTPQTHEFEAMGEAFFVLSGGEKRTLALPWRLHLLKGACAQLEEAETWEDAPVETIAGQRRMWHAGTTALKALEAQYARAHDDADSTTRDMARREGVASPIIELTRLMDVIEQRQATIHFLEGELAQRVPFSHKLRDVCAKLHAANEPPVPAPPTNPEKLDLWEQWMEEVIRTFATFKQGVHDIDGCERLTVARHEALRLQAKVDLLEREHRELERLCLEWVQAEGAIRVLVSLQDPERLRLKRVLLGKRSDAYRRRCAEPVNTKVQYKAATRDLCVVEEAEILANEIEGSSVQIEGSAVQERTYHEAHATLRVIDGKEKAPLSELVPEDTSAESVAAAKEKQENIATKLSMYLGETRDDRLYVRQARRVTICERSRSGVETEEPGTELIVCVRRERNKESVPTILMQKLAEAYSSGPLAEQLGVSKAHISMFVLTQAKELVREPPTLVQLRSETEETQASCQKRYEISQAIKPYHKEQAPRSALAEQLRTWHRLKGALSYIRRINLSSVVTEARAAASAGGSSWGAKPDQEVDESAPSLFAQKWLGVRDILKSRLAVLKAVSERDERSRLRGELIRCEGRLWLLELLQSGCMQLPIITIEVGGQEIRADRRWNQGLLDPEVRLEGGREPQTVDEERHCGRFCYYCASLTPPVRVQHRMVDCPKRRRANAREYLPEVMAEARAELKRMRQAAEEKLALHRKASEEVRVQKETLLDSSLWGWPLMTSDDL</sequence>
<feature type="region of interest" description="Disordered" evidence="2">
    <location>
        <begin position="677"/>
        <end position="707"/>
    </location>
</feature>
<feature type="compositionally biased region" description="Low complexity" evidence="2">
    <location>
        <begin position="723"/>
        <end position="738"/>
    </location>
</feature>
<evidence type="ECO:0000256" key="2">
    <source>
        <dbReference type="SAM" id="MobiDB-lite"/>
    </source>
</evidence>
<accession>A0A0M0K4L4</accession>
<feature type="coiled-coil region" evidence="1">
    <location>
        <begin position="1642"/>
        <end position="1669"/>
    </location>
</feature>
<dbReference type="EMBL" id="JWZX01001547">
    <property type="protein sequence ID" value="KOO33318.1"/>
    <property type="molecule type" value="Genomic_DNA"/>
</dbReference>
<feature type="region of interest" description="Disordered" evidence="2">
    <location>
        <begin position="723"/>
        <end position="772"/>
    </location>
</feature>
<feature type="region of interest" description="Disordered" evidence="2">
    <location>
        <begin position="146"/>
        <end position="166"/>
    </location>
</feature>
<keyword evidence="4" id="KW-1185">Reference proteome</keyword>
<evidence type="ECO:0000256" key="1">
    <source>
        <dbReference type="SAM" id="Coils"/>
    </source>
</evidence>
<reference evidence="4" key="1">
    <citation type="journal article" date="2015" name="PLoS Genet.">
        <title>Genome Sequence and Transcriptome Analyses of Chrysochromulina tobin: Metabolic Tools for Enhanced Algal Fitness in the Prominent Order Prymnesiales (Haptophyceae).</title>
        <authorList>
            <person name="Hovde B.T."/>
            <person name="Deodato C.R."/>
            <person name="Hunsperger H.M."/>
            <person name="Ryken S.A."/>
            <person name="Yost W."/>
            <person name="Jha R.K."/>
            <person name="Patterson J."/>
            <person name="Monnat R.J. Jr."/>
            <person name="Barlow S.B."/>
            <person name="Starkenburg S.R."/>
            <person name="Cattolico R.A."/>
        </authorList>
    </citation>
    <scope>NUCLEOTIDE SEQUENCE</scope>
    <source>
        <strain evidence="4">CCMP291</strain>
    </source>
</reference>
<proteinExistence type="predicted"/>
<feature type="compositionally biased region" description="Gly residues" evidence="2">
    <location>
        <begin position="739"/>
        <end position="751"/>
    </location>
</feature>
<name>A0A0M0K4L4_9EUKA</name>
<evidence type="ECO:0000313" key="4">
    <source>
        <dbReference type="Proteomes" id="UP000037460"/>
    </source>
</evidence>
<feature type="coiled-coil region" evidence="1">
    <location>
        <begin position="1154"/>
        <end position="1188"/>
    </location>
</feature>
<dbReference type="Proteomes" id="UP000037460">
    <property type="component" value="Unassembled WGS sequence"/>
</dbReference>
<keyword evidence="1" id="KW-0175">Coiled coil</keyword>
<protein>
    <submittedName>
        <fullName evidence="3">Uncharacterized protein</fullName>
    </submittedName>
</protein>
<organism evidence="3 4">
    <name type="scientific">Chrysochromulina tobinii</name>
    <dbReference type="NCBI Taxonomy" id="1460289"/>
    <lineage>
        <taxon>Eukaryota</taxon>
        <taxon>Haptista</taxon>
        <taxon>Haptophyta</taxon>
        <taxon>Prymnesiophyceae</taxon>
        <taxon>Prymnesiales</taxon>
        <taxon>Chrysochromulinaceae</taxon>
        <taxon>Chrysochromulina</taxon>
    </lineage>
</organism>
<dbReference type="SMART" id="SM00015">
    <property type="entry name" value="IQ"/>
    <property type="match status" value="2"/>
</dbReference>
<feature type="region of interest" description="Disordered" evidence="2">
    <location>
        <begin position="69"/>
        <end position="95"/>
    </location>
</feature>